<dbReference type="Gene3D" id="2.60.40.1220">
    <property type="match status" value="1"/>
</dbReference>
<dbReference type="Pfam" id="PF01841">
    <property type="entry name" value="Transglut_core"/>
    <property type="match status" value="1"/>
</dbReference>
<accession>A0A934M1S6</accession>
<proteinExistence type="predicted"/>
<feature type="domain" description="Transglutaminase-like" evidence="3">
    <location>
        <begin position="312"/>
        <end position="383"/>
    </location>
</feature>
<sequence length="444" mass="49677">MNKKNNTNRFRIFKIQFIVILLLLLFNSKAAHAQESYEVFPTQQNISTDKVWNVKFSQDVDPFSINEKNIKIVDESGNSLKTSLTCSGSTVSIRPINNYDPGKTYTILVDNIKSTKGYALKLPGKMDFTIKSGAPTNQEVGVGSFSLIDTHTYKITDTLTVTATEDTSFDLTYNIGTFSNSPYQKELDLQVLGPNAKITSEDSIRRQLSANTNVKPGDKIQYQIVRTVQDSGIKYVKDLSKTTGDYSNFSDYKKYTSPSDKIESDNQDIINKAKEIFGTTTNPYYKAKKAYEFVNTYMNYDNNNGNKGALNALNTGKGVCEDYSELYVALLRASGVPARVATGFWVDTSKFNSSSTIDGSEDRHAWVEYYLPEYGWVPAEPTNIYYRNGKQTLDYSFFSNLSSSGHIISGYDSAGDNKDGNIIYSYLQGSGVHVDRQTVIEKLN</sequence>
<evidence type="ECO:0000259" key="3">
    <source>
        <dbReference type="SMART" id="SM00460"/>
    </source>
</evidence>
<organism evidence="4 5">
    <name type="scientific">Clostridium aciditolerans</name>
    <dbReference type="NCBI Taxonomy" id="339861"/>
    <lineage>
        <taxon>Bacteria</taxon>
        <taxon>Bacillati</taxon>
        <taxon>Bacillota</taxon>
        <taxon>Clostridia</taxon>
        <taxon>Eubacteriales</taxon>
        <taxon>Clostridiaceae</taxon>
        <taxon>Clostridium</taxon>
    </lineage>
</organism>
<dbReference type="PANTHER" id="PTHR33490">
    <property type="entry name" value="BLR5614 PROTEIN-RELATED"/>
    <property type="match status" value="1"/>
</dbReference>
<dbReference type="InterPro" id="IPR038765">
    <property type="entry name" value="Papain-like_cys_pep_sf"/>
</dbReference>
<dbReference type="InterPro" id="IPR032812">
    <property type="entry name" value="SbsA_Ig"/>
</dbReference>
<feature type="signal peptide" evidence="2">
    <location>
        <begin position="1"/>
        <end position="33"/>
    </location>
</feature>
<dbReference type="Gene3D" id="3.10.620.30">
    <property type="match status" value="1"/>
</dbReference>
<dbReference type="Proteomes" id="UP000622687">
    <property type="component" value="Unassembled WGS sequence"/>
</dbReference>
<evidence type="ECO:0000256" key="2">
    <source>
        <dbReference type="SAM" id="SignalP"/>
    </source>
</evidence>
<keyword evidence="1 2" id="KW-0732">Signal</keyword>
<evidence type="ECO:0000313" key="4">
    <source>
        <dbReference type="EMBL" id="MBI6873629.1"/>
    </source>
</evidence>
<comment type="caution">
    <text evidence="4">The sequence shown here is derived from an EMBL/GenBank/DDBJ whole genome shotgun (WGS) entry which is preliminary data.</text>
</comment>
<dbReference type="AlphaFoldDB" id="A0A934M1S6"/>
<feature type="chain" id="PRO_5037704325" evidence="2">
    <location>
        <begin position="34"/>
        <end position="444"/>
    </location>
</feature>
<evidence type="ECO:0000313" key="5">
    <source>
        <dbReference type="Proteomes" id="UP000622687"/>
    </source>
</evidence>
<dbReference type="EMBL" id="JAEEGB010000014">
    <property type="protein sequence ID" value="MBI6873629.1"/>
    <property type="molecule type" value="Genomic_DNA"/>
</dbReference>
<keyword evidence="5" id="KW-1185">Reference proteome</keyword>
<protein>
    <submittedName>
        <fullName evidence="4">Ig-like domain-containing protein</fullName>
    </submittedName>
</protein>
<evidence type="ECO:0000256" key="1">
    <source>
        <dbReference type="ARBA" id="ARBA00022729"/>
    </source>
</evidence>
<dbReference type="Pfam" id="PF13205">
    <property type="entry name" value="Big_5"/>
    <property type="match status" value="1"/>
</dbReference>
<dbReference type="InterPro" id="IPR014755">
    <property type="entry name" value="Cu-Rt/internalin_Ig-like"/>
</dbReference>
<dbReference type="SUPFAM" id="SSF54001">
    <property type="entry name" value="Cysteine proteinases"/>
    <property type="match status" value="1"/>
</dbReference>
<dbReference type="SMART" id="SM00460">
    <property type="entry name" value="TGc"/>
    <property type="match status" value="1"/>
</dbReference>
<reference evidence="4" key="1">
    <citation type="submission" date="2020-12" db="EMBL/GenBank/DDBJ databases">
        <title>Clostridium thailandense sp. nov., a novel acetogenic bacterium isolated from peat land soil in Thailand.</title>
        <authorList>
            <person name="Chaikitkaew S."/>
            <person name="Birkeland N.K."/>
        </authorList>
    </citation>
    <scope>NUCLEOTIDE SEQUENCE</scope>
    <source>
        <strain evidence="4">DSM 17425</strain>
    </source>
</reference>
<dbReference type="RefSeq" id="WP_211143052.1">
    <property type="nucleotide sequence ID" value="NZ_JAEEGB010000014.1"/>
</dbReference>
<name>A0A934M1S6_9CLOT</name>
<gene>
    <name evidence="4" type="ORF">I6U51_13060</name>
</gene>
<dbReference type="InterPro" id="IPR002931">
    <property type="entry name" value="Transglutaminase-like"/>
</dbReference>